<dbReference type="EMBL" id="BAABME010014167">
    <property type="protein sequence ID" value="GAA0186919.1"/>
    <property type="molecule type" value="Genomic_DNA"/>
</dbReference>
<protein>
    <submittedName>
        <fullName evidence="1">Uncharacterized protein</fullName>
    </submittedName>
</protein>
<gene>
    <name evidence="1" type="ORF">LIER_34207</name>
</gene>
<evidence type="ECO:0000313" key="2">
    <source>
        <dbReference type="Proteomes" id="UP001454036"/>
    </source>
</evidence>
<dbReference type="Proteomes" id="UP001454036">
    <property type="component" value="Unassembled WGS sequence"/>
</dbReference>
<comment type="caution">
    <text evidence="1">The sequence shown here is derived from an EMBL/GenBank/DDBJ whole genome shotgun (WGS) entry which is preliminary data.</text>
</comment>
<dbReference type="AlphaFoldDB" id="A0AAV3S2E5"/>
<proteinExistence type="predicted"/>
<name>A0AAV3S2E5_LITER</name>
<keyword evidence="2" id="KW-1185">Reference proteome</keyword>
<accession>A0AAV3S2E5</accession>
<sequence length="156" mass="17702">MRLQDGLHQVMNKSRVFQISKRRQCLTTSKDKVMNEACLEMLSLWKKRPYSFVLLQDAVGKEGINWNKFYLTKIEKLRGDCVTFGGGSKGKITGKGCLIVNGLPELENMLLVDGLTVNLISIRLCLAEQRIMSKCGIENYCRPTIETFNNSLPKKL</sequence>
<evidence type="ECO:0000313" key="1">
    <source>
        <dbReference type="EMBL" id="GAA0186919.1"/>
    </source>
</evidence>
<reference evidence="1 2" key="1">
    <citation type="submission" date="2024-01" db="EMBL/GenBank/DDBJ databases">
        <title>The complete chloroplast genome sequence of Lithospermum erythrorhizon: insights into the phylogenetic relationship among Boraginaceae species and the maternal lineages of purple gromwells.</title>
        <authorList>
            <person name="Okada T."/>
            <person name="Watanabe K."/>
        </authorList>
    </citation>
    <scope>NUCLEOTIDE SEQUENCE [LARGE SCALE GENOMIC DNA]</scope>
</reference>
<organism evidence="1 2">
    <name type="scientific">Lithospermum erythrorhizon</name>
    <name type="common">Purple gromwell</name>
    <name type="synonym">Lithospermum officinale var. erythrorhizon</name>
    <dbReference type="NCBI Taxonomy" id="34254"/>
    <lineage>
        <taxon>Eukaryota</taxon>
        <taxon>Viridiplantae</taxon>
        <taxon>Streptophyta</taxon>
        <taxon>Embryophyta</taxon>
        <taxon>Tracheophyta</taxon>
        <taxon>Spermatophyta</taxon>
        <taxon>Magnoliopsida</taxon>
        <taxon>eudicotyledons</taxon>
        <taxon>Gunneridae</taxon>
        <taxon>Pentapetalae</taxon>
        <taxon>asterids</taxon>
        <taxon>lamiids</taxon>
        <taxon>Boraginales</taxon>
        <taxon>Boraginaceae</taxon>
        <taxon>Boraginoideae</taxon>
        <taxon>Lithospermeae</taxon>
        <taxon>Lithospermum</taxon>
    </lineage>
</organism>